<reference evidence="3" key="1">
    <citation type="journal article" date="2019" name="Int. J. Syst. Evol. Microbiol.">
        <title>The Global Catalogue of Microorganisms (GCM) 10K type strain sequencing project: providing services to taxonomists for standard genome sequencing and annotation.</title>
        <authorList>
            <consortium name="The Broad Institute Genomics Platform"/>
            <consortium name="The Broad Institute Genome Sequencing Center for Infectious Disease"/>
            <person name="Wu L."/>
            <person name="Ma J."/>
        </authorList>
    </citation>
    <scope>NUCLEOTIDE SEQUENCE [LARGE SCALE GENOMIC DNA]</scope>
    <source>
        <strain evidence="3">JCM 10649</strain>
    </source>
</reference>
<gene>
    <name evidence="2" type="ORF">GCM10009544_22860</name>
</gene>
<dbReference type="Proteomes" id="UP001499895">
    <property type="component" value="Unassembled WGS sequence"/>
</dbReference>
<name>A0ABP3JNT0_9ACTN</name>
<evidence type="ECO:0000313" key="3">
    <source>
        <dbReference type="Proteomes" id="UP001499895"/>
    </source>
</evidence>
<evidence type="ECO:0000256" key="1">
    <source>
        <dbReference type="SAM" id="MobiDB-lite"/>
    </source>
</evidence>
<dbReference type="EMBL" id="BAAAHB010000018">
    <property type="protein sequence ID" value="GAA0459729.1"/>
    <property type="molecule type" value="Genomic_DNA"/>
</dbReference>
<protein>
    <submittedName>
        <fullName evidence="2">Uncharacterized protein</fullName>
    </submittedName>
</protein>
<sequence>MGGAAAGTGVRSPSASVAVIHASYISYGTMFTSDAALMTPSCPWGTPPLVCTPLEPGLSDAWRAPVTETWPVGGAGILAVSALEFASPGSQPRTTGRALPPSVRSRIRT</sequence>
<comment type="caution">
    <text evidence="2">The sequence shown here is derived from an EMBL/GenBank/DDBJ whole genome shotgun (WGS) entry which is preliminary data.</text>
</comment>
<evidence type="ECO:0000313" key="2">
    <source>
        <dbReference type="EMBL" id="GAA0459729.1"/>
    </source>
</evidence>
<keyword evidence="3" id="KW-1185">Reference proteome</keyword>
<proteinExistence type="predicted"/>
<organism evidence="2 3">
    <name type="scientific">Streptomyces stramineus</name>
    <dbReference type="NCBI Taxonomy" id="173861"/>
    <lineage>
        <taxon>Bacteria</taxon>
        <taxon>Bacillati</taxon>
        <taxon>Actinomycetota</taxon>
        <taxon>Actinomycetes</taxon>
        <taxon>Kitasatosporales</taxon>
        <taxon>Streptomycetaceae</taxon>
        <taxon>Streptomyces</taxon>
    </lineage>
</organism>
<accession>A0ABP3JNT0</accession>
<feature type="region of interest" description="Disordered" evidence="1">
    <location>
        <begin position="87"/>
        <end position="109"/>
    </location>
</feature>